<dbReference type="AlphaFoldDB" id="S9VB32"/>
<comment type="subunit">
    <text evidence="5">V-ATPase is a heteromultimeric enzyme made up of two complexes: the ATP-hydrolytic V1 complex and the proton translocation V0 complex.</text>
</comment>
<evidence type="ECO:0000313" key="8">
    <source>
        <dbReference type="Proteomes" id="UP000515908"/>
    </source>
</evidence>
<accession>S9VB32</accession>
<comment type="similarity">
    <text evidence="1 5">Belongs to the V-ATPase H subunit family.</text>
</comment>
<reference evidence="7 8" key="1">
    <citation type="submission" date="2020-08" db="EMBL/GenBank/DDBJ databases">
        <authorList>
            <person name="Newling K."/>
            <person name="Davey J."/>
            <person name="Forrester S."/>
        </authorList>
    </citation>
    <scope>NUCLEOTIDE SEQUENCE [LARGE SCALE GENOMIC DNA]</scope>
    <source>
        <strain evidence="8">Crithidia deanei Carvalho (ATCC PRA-265)</strain>
    </source>
</reference>
<dbReference type="InterPro" id="IPR038497">
    <property type="entry name" value="ATPase_V1-cplx_hsu_C_sf"/>
</dbReference>
<evidence type="ECO:0000259" key="6">
    <source>
        <dbReference type="Pfam" id="PF11698"/>
    </source>
</evidence>
<dbReference type="PANTHER" id="PTHR10698:SF0">
    <property type="entry name" value="V-TYPE PROTON ATPASE SUBUNIT H"/>
    <property type="match status" value="1"/>
</dbReference>
<dbReference type="PANTHER" id="PTHR10698">
    <property type="entry name" value="V-TYPE PROTON ATPASE SUBUNIT H"/>
    <property type="match status" value="1"/>
</dbReference>
<protein>
    <recommendedName>
        <fullName evidence="5">V-type proton ATPase subunit H</fullName>
    </recommendedName>
</protein>
<gene>
    <name evidence="7" type="ORF">ADEAN_000865500</name>
</gene>
<evidence type="ECO:0000256" key="5">
    <source>
        <dbReference type="PIRNR" id="PIRNR032184"/>
    </source>
</evidence>
<proteinExistence type="inferred from homology"/>
<dbReference type="InterPro" id="IPR004908">
    <property type="entry name" value="ATPase_V1-cplx_hsu"/>
</dbReference>
<dbReference type="Proteomes" id="UP000515908">
    <property type="component" value="Chromosome 19"/>
</dbReference>
<dbReference type="InterPro" id="IPR016024">
    <property type="entry name" value="ARM-type_fold"/>
</dbReference>
<keyword evidence="3 5" id="KW-0375">Hydrogen ion transport</keyword>
<dbReference type="PIRSF" id="PIRSF032184">
    <property type="entry name" value="ATPase_V1_H"/>
    <property type="match status" value="1"/>
</dbReference>
<name>S9VB32_9TRYP</name>
<evidence type="ECO:0000256" key="3">
    <source>
        <dbReference type="ARBA" id="ARBA00022781"/>
    </source>
</evidence>
<evidence type="ECO:0000313" key="7">
    <source>
        <dbReference type="EMBL" id="CAD2221124.1"/>
    </source>
</evidence>
<keyword evidence="8" id="KW-1185">Reference proteome</keyword>
<keyword evidence="4 5" id="KW-0406">Ion transport</keyword>
<dbReference type="OrthoDB" id="10263554at2759"/>
<evidence type="ECO:0000256" key="1">
    <source>
        <dbReference type="ARBA" id="ARBA00008613"/>
    </source>
</evidence>
<feature type="domain" description="ATPase V1 complex subunit H C-terminal" evidence="6">
    <location>
        <begin position="361"/>
        <end position="479"/>
    </location>
</feature>
<dbReference type="GO" id="GO:0046961">
    <property type="term" value="F:proton-transporting ATPase activity, rotational mechanism"/>
    <property type="evidence" value="ECO:0007669"/>
    <property type="project" value="UniProtKB-UniRule"/>
</dbReference>
<dbReference type="EMBL" id="LR877163">
    <property type="protein sequence ID" value="CAD2221124.1"/>
    <property type="molecule type" value="Genomic_DNA"/>
</dbReference>
<dbReference type="VEuPathDB" id="TriTrypDB:ADEAN_000865500"/>
<evidence type="ECO:0000256" key="2">
    <source>
        <dbReference type="ARBA" id="ARBA00022448"/>
    </source>
</evidence>
<comment type="function">
    <text evidence="5">Subunit of the V1 complex of vacuolar(H+)-ATPase (V-ATPase), a multisubunit enzyme composed of a peripheral complex (V1) that hydrolyzes ATP and a membrane integral complex (V0) that translocates protons. V-ATPase is responsible for acidifying and maintaining the pH of intracellular compartments.</text>
</comment>
<dbReference type="Gene3D" id="1.25.40.150">
    <property type="entry name" value="V-type ATPase, subunit H, C-terminal domain"/>
    <property type="match status" value="1"/>
</dbReference>
<evidence type="ECO:0000256" key="4">
    <source>
        <dbReference type="ARBA" id="ARBA00023065"/>
    </source>
</evidence>
<dbReference type="SUPFAM" id="SSF48371">
    <property type="entry name" value="ARM repeat"/>
    <property type="match status" value="1"/>
</dbReference>
<keyword evidence="2 5" id="KW-0813">Transport</keyword>
<dbReference type="InterPro" id="IPR011989">
    <property type="entry name" value="ARM-like"/>
</dbReference>
<dbReference type="Pfam" id="PF11698">
    <property type="entry name" value="V-ATPase_H_C"/>
    <property type="match status" value="1"/>
</dbReference>
<dbReference type="GO" id="GO:0000221">
    <property type="term" value="C:vacuolar proton-transporting V-type ATPase, V1 domain"/>
    <property type="evidence" value="ECO:0007669"/>
    <property type="project" value="UniProtKB-UniRule"/>
</dbReference>
<dbReference type="Pfam" id="PF03224">
    <property type="entry name" value="V-ATPase_H_N"/>
    <property type="match status" value="1"/>
</dbReference>
<dbReference type="Gene3D" id="1.25.10.10">
    <property type="entry name" value="Leucine-rich Repeat Variant"/>
    <property type="match status" value="1"/>
</dbReference>
<organism evidence="7 8">
    <name type="scientific">Angomonas deanei</name>
    <dbReference type="NCBI Taxonomy" id="59799"/>
    <lineage>
        <taxon>Eukaryota</taxon>
        <taxon>Discoba</taxon>
        <taxon>Euglenozoa</taxon>
        <taxon>Kinetoplastea</taxon>
        <taxon>Metakinetoplastina</taxon>
        <taxon>Trypanosomatida</taxon>
        <taxon>Trypanosomatidae</taxon>
        <taxon>Strigomonadinae</taxon>
        <taxon>Angomonas</taxon>
    </lineage>
</organism>
<sequence length="484" mass="54784">MPPASTEVMDTICVVREMQLLNENSIRLLEQLFNNRLNAELIDSLVSGKQEELAVALFRVCTSTHSPHVVGFALRFFADLVSVEGSIGAQLGRSDLEKKFGVSPALAFLQIAQQNPDKLGLFNPAFYLGATTLRYSTYTANKESFDLFFSIAKYSMSRDTLHVADVEFVVQGCVQMAKRKELRALFFNEDIVSSIPRLLTDIVSNDSASIIQLIYETLVLTWLLSFEYEGIVHIVKHRMIPQLHRVLQRIQKEKCVRVALLILWNLVEAEQKYTRHQLNPNLEEWVDPRIDVLARIHESKEQSLGNAPANSRRGPSLVAEMVSVGMMKTLNQLCKRKFGDDDISVLVSQLDAALEQSMEVLTSFSEYRGEVLSSVLEWTPVHTSAKFWKENVNKFEDNNFEVLNALGKLILETKSDSTLAVGCHDLGEVVRYHPTGRNLLNLPSMHGVKEKVMTLMSHPNPEVSKSALLCTQKIMVQRWEYIQQ</sequence>
<dbReference type="InterPro" id="IPR011987">
    <property type="entry name" value="ATPase_V1-cplx_hsu_C"/>
</dbReference>